<dbReference type="Proteomes" id="UP000321332">
    <property type="component" value="Chromosome"/>
</dbReference>
<dbReference type="SMART" id="SM00422">
    <property type="entry name" value="HTH_MERR"/>
    <property type="match status" value="1"/>
</dbReference>
<evidence type="ECO:0000313" key="7">
    <source>
        <dbReference type="Proteomes" id="UP000321332"/>
    </source>
</evidence>
<sequence length="152" mass="17725">MNQESDLKQFKKPTFENMRFRIGELARMTGVSTRQLRYWEKQGYVLAIDRGGDNESRLYGLHAYVKVSIIKQHLDDGESLHDAVIAAEKQFENFMIIKQIVKVAFQGLEIDGDKSKINLGYFDDTETQWLYAYLEDDKIKYRLVDTANNECT</sequence>
<keyword evidence="4" id="KW-0804">Transcription</keyword>
<dbReference type="PANTHER" id="PTHR30204">
    <property type="entry name" value="REDOX-CYCLING DRUG-SENSING TRANSCRIPTIONAL ACTIVATOR SOXR"/>
    <property type="match status" value="1"/>
</dbReference>
<dbReference type="RefSeq" id="WP_014973572.1">
    <property type="nucleotide sequence ID" value="NZ_BPKR01000015.1"/>
</dbReference>
<dbReference type="InterPro" id="IPR000551">
    <property type="entry name" value="MerR-type_HTH_dom"/>
</dbReference>
<evidence type="ECO:0000313" key="6">
    <source>
        <dbReference type="EMBL" id="QEA33482.1"/>
    </source>
</evidence>
<dbReference type="EMBL" id="CP042374">
    <property type="protein sequence ID" value="QEA33482.1"/>
    <property type="molecule type" value="Genomic_DNA"/>
</dbReference>
<dbReference type="AlphaFoldDB" id="A0AAE6M1W3"/>
<accession>A0AAE6M1W3</accession>
<dbReference type="CDD" id="cd01105">
    <property type="entry name" value="HTH_GlnR-like"/>
    <property type="match status" value="1"/>
</dbReference>
<dbReference type="GO" id="GO:0003677">
    <property type="term" value="F:DNA binding"/>
    <property type="evidence" value="ECO:0007669"/>
    <property type="project" value="UniProtKB-KW"/>
</dbReference>
<feature type="domain" description="HTH merR-type" evidence="5">
    <location>
        <begin position="19"/>
        <end position="43"/>
    </location>
</feature>
<dbReference type="Gene3D" id="1.10.1660.10">
    <property type="match status" value="1"/>
</dbReference>
<protein>
    <submittedName>
        <fullName evidence="6">MerR family transcriptional regulator</fullName>
    </submittedName>
</protein>
<keyword evidence="2" id="KW-0805">Transcription regulation</keyword>
<dbReference type="SUPFAM" id="SSF46955">
    <property type="entry name" value="Putative DNA-binding domain"/>
    <property type="match status" value="1"/>
</dbReference>
<dbReference type="InterPro" id="IPR009061">
    <property type="entry name" value="DNA-bd_dom_put_sf"/>
</dbReference>
<dbReference type="OMA" id="QGFTLAM"/>
<reference evidence="6 7" key="1">
    <citation type="submission" date="2019-06" db="EMBL/GenBank/DDBJ databases">
        <title>Genome analyses of bacteria isolated from kimchi.</title>
        <authorList>
            <person name="Lee S."/>
            <person name="Ahn S."/>
            <person name="Roh S."/>
        </authorList>
    </citation>
    <scope>NUCLEOTIDE SEQUENCE [LARGE SCALE GENOMIC DNA]</scope>
    <source>
        <strain evidence="6 7">CBA3620</strain>
    </source>
</reference>
<name>A0AAE6M1W3_LEUCA</name>
<gene>
    <name evidence="6" type="ORF">FGL89_04695</name>
</gene>
<evidence type="ECO:0000259" key="5">
    <source>
        <dbReference type="PROSITE" id="PS50937"/>
    </source>
</evidence>
<organism evidence="6 7">
    <name type="scientific">Leuconostoc carnosum</name>
    <dbReference type="NCBI Taxonomy" id="1252"/>
    <lineage>
        <taxon>Bacteria</taxon>
        <taxon>Bacillati</taxon>
        <taxon>Bacillota</taxon>
        <taxon>Bacilli</taxon>
        <taxon>Lactobacillales</taxon>
        <taxon>Lactobacillaceae</taxon>
        <taxon>Leuconostoc</taxon>
    </lineage>
</organism>
<keyword evidence="3" id="KW-0238">DNA-binding</keyword>
<dbReference type="InterPro" id="IPR047057">
    <property type="entry name" value="MerR_fam"/>
</dbReference>
<dbReference type="GeneID" id="61187035"/>
<dbReference type="GO" id="GO:0003700">
    <property type="term" value="F:DNA-binding transcription factor activity"/>
    <property type="evidence" value="ECO:0007669"/>
    <property type="project" value="InterPro"/>
</dbReference>
<evidence type="ECO:0000256" key="3">
    <source>
        <dbReference type="ARBA" id="ARBA00023125"/>
    </source>
</evidence>
<keyword evidence="1" id="KW-0678">Repressor</keyword>
<evidence type="ECO:0000256" key="4">
    <source>
        <dbReference type="ARBA" id="ARBA00023163"/>
    </source>
</evidence>
<dbReference type="PROSITE" id="PS50937">
    <property type="entry name" value="HTH_MERR_2"/>
    <property type="match status" value="1"/>
</dbReference>
<evidence type="ECO:0000256" key="1">
    <source>
        <dbReference type="ARBA" id="ARBA00022491"/>
    </source>
</evidence>
<evidence type="ECO:0000256" key="2">
    <source>
        <dbReference type="ARBA" id="ARBA00023015"/>
    </source>
</evidence>
<dbReference type="Pfam" id="PF13411">
    <property type="entry name" value="MerR_1"/>
    <property type="match status" value="1"/>
</dbReference>
<proteinExistence type="predicted"/>
<dbReference type="PANTHER" id="PTHR30204:SF69">
    <property type="entry name" value="MERR-FAMILY TRANSCRIPTIONAL REGULATOR"/>
    <property type="match status" value="1"/>
</dbReference>